<sequence>MKKSCETGSVRAEQRLREDVRRTVRMMTGRSAWFIHVAVQARAGGDATPRGRPAPGAAPPLPPLSATTTHNGNLICTTLSSVVDHTDPLVINRSRIRMRSVVLRLGDLH</sequence>
<organism evidence="2 3">
    <name type="scientific">Arctia plantaginis</name>
    <name type="common">Wood tiger moth</name>
    <name type="synonym">Phalaena plantaginis</name>
    <dbReference type="NCBI Taxonomy" id="874455"/>
    <lineage>
        <taxon>Eukaryota</taxon>
        <taxon>Metazoa</taxon>
        <taxon>Ecdysozoa</taxon>
        <taxon>Arthropoda</taxon>
        <taxon>Hexapoda</taxon>
        <taxon>Insecta</taxon>
        <taxon>Pterygota</taxon>
        <taxon>Neoptera</taxon>
        <taxon>Endopterygota</taxon>
        <taxon>Lepidoptera</taxon>
        <taxon>Glossata</taxon>
        <taxon>Ditrysia</taxon>
        <taxon>Noctuoidea</taxon>
        <taxon>Erebidae</taxon>
        <taxon>Arctiinae</taxon>
        <taxon>Arctia</taxon>
    </lineage>
</organism>
<dbReference type="OrthoDB" id="8117402at2759"/>
<dbReference type="AlphaFoldDB" id="A0A8S0YZH4"/>
<name>A0A8S0YZH4_ARCPL</name>
<dbReference type="EMBL" id="CADEBD010000226">
    <property type="protein sequence ID" value="CAB3225604.1"/>
    <property type="molecule type" value="Genomic_DNA"/>
</dbReference>
<protein>
    <submittedName>
        <fullName evidence="2">Uncharacterized protein</fullName>
    </submittedName>
</protein>
<accession>A0A8S0YZH4</accession>
<gene>
    <name evidence="2" type="ORF">APLA_LOCUS2331</name>
</gene>
<feature type="region of interest" description="Disordered" evidence="1">
    <location>
        <begin position="44"/>
        <end position="69"/>
    </location>
</feature>
<reference evidence="2 3" key="1">
    <citation type="submission" date="2020-04" db="EMBL/GenBank/DDBJ databases">
        <authorList>
            <person name="Wallbank WR R."/>
            <person name="Pardo Diaz C."/>
            <person name="Kozak K."/>
            <person name="Martin S."/>
            <person name="Jiggins C."/>
            <person name="Moest M."/>
            <person name="Warren A I."/>
            <person name="Byers J.R.P. K."/>
            <person name="Montejo-Kovacevich G."/>
            <person name="Yen C E."/>
        </authorList>
    </citation>
    <scope>NUCLEOTIDE SEQUENCE [LARGE SCALE GENOMIC DNA]</scope>
</reference>
<evidence type="ECO:0000313" key="2">
    <source>
        <dbReference type="EMBL" id="CAB3225604.1"/>
    </source>
</evidence>
<evidence type="ECO:0000256" key="1">
    <source>
        <dbReference type="SAM" id="MobiDB-lite"/>
    </source>
</evidence>
<evidence type="ECO:0000313" key="3">
    <source>
        <dbReference type="Proteomes" id="UP000494256"/>
    </source>
</evidence>
<comment type="caution">
    <text evidence="2">The sequence shown here is derived from an EMBL/GenBank/DDBJ whole genome shotgun (WGS) entry which is preliminary data.</text>
</comment>
<proteinExistence type="predicted"/>
<dbReference type="Proteomes" id="UP000494256">
    <property type="component" value="Unassembled WGS sequence"/>
</dbReference>
<feature type="compositionally biased region" description="Low complexity" evidence="1">
    <location>
        <begin position="44"/>
        <end position="55"/>
    </location>
</feature>